<dbReference type="InterPro" id="IPR029016">
    <property type="entry name" value="GAF-like_dom_sf"/>
</dbReference>
<reference evidence="16 17" key="1">
    <citation type="journal article" date="2015" name="Mol. Plant Microbe Interact.">
        <title>Genome, transcriptome, and functional analyses of Penicillium expansum provide new insights into secondary metabolism and pathogenicity.</title>
        <authorList>
            <person name="Ballester A.R."/>
            <person name="Marcet-Houben M."/>
            <person name="Levin E."/>
            <person name="Sela N."/>
            <person name="Selma-Lazaro C."/>
            <person name="Carmona L."/>
            <person name="Wisniewski M."/>
            <person name="Droby S."/>
            <person name="Gonzalez-Candelas L."/>
            <person name="Gabaldon T."/>
        </authorList>
    </citation>
    <scope>NUCLEOTIDE SEQUENCE [LARGE SCALE GENOMIC DNA]</scope>
    <source>
        <strain evidence="16 17">MD-8</strain>
    </source>
</reference>
<evidence type="ECO:0000313" key="16">
    <source>
        <dbReference type="EMBL" id="KGO59537.1"/>
    </source>
</evidence>
<dbReference type="Gene3D" id="1.10.287.130">
    <property type="match status" value="1"/>
</dbReference>
<dbReference type="CDD" id="cd17546">
    <property type="entry name" value="REC_hyHK_CKI1_RcsC-like"/>
    <property type="match status" value="1"/>
</dbReference>
<feature type="region of interest" description="Disordered" evidence="12">
    <location>
        <begin position="127"/>
        <end position="163"/>
    </location>
</feature>
<evidence type="ECO:0000256" key="7">
    <source>
        <dbReference type="ARBA" id="ARBA00023015"/>
    </source>
</evidence>
<feature type="region of interest" description="Disordered" evidence="12">
    <location>
        <begin position="1"/>
        <end position="37"/>
    </location>
</feature>
<evidence type="ECO:0000256" key="11">
    <source>
        <dbReference type="PROSITE-ProRule" id="PRU00169"/>
    </source>
</evidence>
<dbReference type="InterPro" id="IPR036864">
    <property type="entry name" value="Zn2-C6_fun-type_DNA-bd_sf"/>
</dbReference>
<keyword evidence="17" id="KW-1185">Reference proteome</keyword>
<dbReference type="Gene3D" id="3.30.565.10">
    <property type="entry name" value="Histidine kinase-like ATPase, C-terminal domain"/>
    <property type="match status" value="1"/>
</dbReference>
<name>A0A0A2JVP5_PENEN</name>
<dbReference type="Gene3D" id="3.30.450.40">
    <property type="match status" value="1"/>
</dbReference>
<keyword evidence="3 11" id="KW-0597">Phosphoprotein</keyword>
<dbReference type="FunFam" id="3.30.565.10:FF:000201">
    <property type="entry name" value="Sensor histidine kinase/response regulator, putative (AFU_orthologue AFUA_4G01020)"/>
    <property type="match status" value="1"/>
</dbReference>
<dbReference type="Gene3D" id="3.40.50.2300">
    <property type="match status" value="1"/>
</dbReference>
<dbReference type="InterPro" id="IPR005467">
    <property type="entry name" value="His_kinase_dom"/>
</dbReference>
<feature type="domain" description="Zn(2)-C6 fungal-type" evidence="13">
    <location>
        <begin position="57"/>
        <end position="86"/>
    </location>
</feature>
<dbReference type="SMART" id="SM00387">
    <property type="entry name" value="HATPase_c"/>
    <property type="match status" value="1"/>
</dbReference>
<dbReference type="Gene3D" id="4.10.240.10">
    <property type="entry name" value="Zn(2)-C6 fungal-type DNA-binding domain"/>
    <property type="match status" value="1"/>
</dbReference>
<dbReference type="Pfam" id="PF04082">
    <property type="entry name" value="Fungal_trans"/>
    <property type="match status" value="1"/>
</dbReference>
<evidence type="ECO:0000256" key="10">
    <source>
        <dbReference type="ARBA" id="ARBA00023242"/>
    </source>
</evidence>
<proteinExistence type="predicted"/>
<evidence type="ECO:0000256" key="8">
    <source>
        <dbReference type="ARBA" id="ARBA00023125"/>
    </source>
</evidence>
<dbReference type="Pfam" id="PF00512">
    <property type="entry name" value="HisKA"/>
    <property type="match status" value="1"/>
</dbReference>
<dbReference type="InterPro" id="IPR007219">
    <property type="entry name" value="XnlR_reg_dom"/>
</dbReference>
<dbReference type="SUPFAM" id="SSF52172">
    <property type="entry name" value="CheY-like"/>
    <property type="match status" value="1"/>
</dbReference>
<feature type="compositionally biased region" description="Polar residues" evidence="12">
    <location>
        <begin position="132"/>
        <end position="144"/>
    </location>
</feature>
<dbReference type="VEuPathDB" id="FungiDB:PEXP_086370"/>
<dbReference type="GO" id="GO:0003677">
    <property type="term" value="F:DNA binding"/>
    <property type="evidence" value="ECO:0007669"/>
    <property type="project" value="UniProtKB-KW"/>
</dbReference>
<dbReference type="InterPro" id="IPR036890">
    <property type="entry name" value="HATPase_C_sf"/>
</dbReference>
<evidence type="ECO:0000256" key="12">
    <source>
        <dbReference type="SAM" id="MobiDB-lite"/>
    </source>
</evidence>
<dbReference type="InterPro" id="IPR003661">
    <property type="entry name" value="HisK_dim/P_dom"/>
</dbReference>
<dbReference type="InterPro" id="IPR001789">
    <property type="entry name" value="Sig_transdc_resp-reg_receiver"/>
</dbReference>
<evidence type="ECO:0000256" key="2">
    <source>
        <dbReference type="ARBA" id="ARBA00012438"/>
    </source>
</evidence>
<keyword evidence="6" id="KW-0418">Kinase</keyword>
<evidence type="ECO:0000313" key="17">
    <source>
        <dbReference type="Proteomes" id="UP000030143"/>
    </source>
</evidence>
<evidence type="ECO:0000256" key="5">
    <source>
        <dbReference type="ARBA" id="ARBA00022723"/>
    </source>
</evidence>
<feature type="modified residue" description="4-aspartylphosphate" evidence="11">
    <location>
        <position position="1871"/>
    </location>
</feature>
<dbReference type="InterPro" id="IPR004358">
    <property type="entry name" value="Sig_transdc_His_kin-like_C"/>
</dbReference>
<dbReference type="Proteomes" id="UP000030143">
    <property type="component" value="Unassembled WGS sequence"/>
</dbReference>
<sequence>MFHRFSVAPAKVDSQSKGPGSARARSKKNNNISDADCNSNPEYTLHPLAKRQKATKACDRCRLLRIKCDEQKPCTQCVGIKAECVVSYAPLRSSRADNSGPDRAGSESLTVLPLRLPSPSPADAVCRDDGDSISSSAANTSPINPTVPPSRMNMDKGTRTPQDTVDKESFNLAHVQGFFASANGAASSHNSALGGYLFPQLPHPTVPSGERLLALNVLHKSQRSYYLRLFWEARHPLLPIMSKTGFAELDALPPPTVYDKYSASSALVDSIIALGIQHSNATGLAERVLGLQQRPSQQYYDTTLSSEASWPGFEYFHRCRECMRINTEGSLEALRCHILMVLYLVKGNAFRDAYNLLGITVRKAYIAKLHRPQLSHLPEAGKTARIQLWWMIFSLDLECSLQLDMPSASQKSLVKCPFPTEDALARYVSSPREDGMNAYAYSTHLVNLAVVVTDIGTRVSTADLDDGSNSPATLEHHSLNLSSALQSLEVWRDRLPPELFLSQCGNGSGNTASGALRLHYHSAYTLIQRPFIHLRYAHSRDTSSIITPADAQQPYVEMHIASALQHATIIIGTVFTICSMSDVFYGWSEVIQPLWNATLTIVAYVSANSLASVVPRALDSLMQAQRVFELFSPTHPSALSANGIVKSLVDSLQSIGAQDASAVTNDDDPMGWDLIGSLLEEQQTSLAGSNTIPSFNDLNGSVSFPPFMSAVGEFSCTTGVSAFHPTPEEEQERERIRDLSRYYCTVTGAFPAPDTTTSEDEETPVAPTGDEQPTGCELAKDIALNALAQLGVLRFNANRCFVSIIDGETQHIIAETTKSVSLRDKNRHKSGDGIYLGARSLDLIWGVCPHTVSLFTGRATNDIDTSNITANRTRYIIRDFTLEDCFKDRPYVREWPHMRFYAEVPLFSASGYVLGSYCIVDDKPWTDFGDDEVNDLQEVADAIGLHLENVRMSQAHIRTEKLVKGLTDFVKDHADFDPKEASNHGRLQSSVSAANLLPHEIAATTADPDDSDTTPVLDVPLGHVVQCVSPKSGQSSSSTVAGEESVFFLQDRCSTTEPSSLDSGFSDRPVVMSPGEEKSMGEVLKSGDTDAAQGIDQGLSQLSLTESTPIYERIASIYSRASALLRDSMDLDGVAFLDACPTDFAFVPEEPEIWEPLAATEPGFPAAPLPITLGLARAVSHEYDLPCDTLSCALKLSAKDNAGPNNQSPSIPQGLLHHMLKSFPQGQILSLDGFVDEDDGLSNHTTGAFDSRPDPNTQTCAKHLARCLPGAKSALFLPLWDWNKSRWLSGVLVWTTSSFRALGLEELHYFKVFGDSLISEVSRIHWATTERSKFDFISSVSHELRSPLHGILASAELLHASSLGPSQEEMVTMIEKSGLTLLDTTNHMLEFCKVNNLRHTDKLNEMISENDTANLVSNFDISHLVEEVADILYTGQRAPEQVSQLAKRMSSSNEAGDSITKDFRTQNQMSVVIRIDQTDTWTIRSLTGAWRRIVMNLLGNAMKWTTAGFIEIALSKARDRSNSQSPLVHLSITDTGRGIAPDFIKHKLFAPFAQEDPLSEGVGLGLSTVQQLVMSLGGHVNVRSEIGIGTQADVYIPVQYLPASVGPEDSQAPTTTQPGTTPMHACLVGFNGYPDLTEAPTGILTVEGKRNLSIQSALANIFMTKMKWNISLAASIEKARGQVIVIEEELLRRTMDENDQLVSEMAAQNGFDFFIVLSGNVPIILDSLSVNIIRVAQPFGPQKIYKAVEKIMKWREIQIQPESPVPGADFPLMPPQTPTESSSDSGSDLYDRRTSEYSNERAISPGGSNSSTPRPSSKQALAHVLIVDDNEINVKVLSHAVSHVYDTAHNGLVALEKYKASNFHYDFVLMDISMPVMDGLVSTSKIREFEREYNMRPSCIMAVTGVSSAGFQHQATTAGIDNYLIKPLSLRALKSLMNIA</sequence>
<dbReference type="InterPro" id="IPR001138">
    <property type="entry name" value="Zn2Cys6_DnaBD"/>
</dbReference>
<feature type="compositionally biased region" description="Basic and acidic residues" evidence="12">
    <location>
        <begin position="153"/>
        <end position="163"/>
    </location>
</feature>
<gene>
    <name evidence="16" type="ORF">PEX2_075170</name>
</gene>
<dbReference type="GO" id="GO:0000155">
    <property type="term" value="F:phosphorelay sensor kinase activity"/>
    <property type="evidence" value="ECO:0007669"/>
    <property type="project" value="InterPro"/>
</dbReference>
<dbReference type="GO" id="GO:0009927">
    <property type="term" value="F:histidine phosphotransfer kinase activity"/>
    <property type="evidence" value="ECO:0007669"/>
    <property type="project" value="TreeGrafter"/>
</dbReference>
<dbReference type="EMBL" id="JQFZ01000094">
    <property type="protein sequence ID" value="KGO59537.1"/>
    <property type="molecule type" value="Genomic_DNA"/>
</dbReference>
<dbReference type="GO" id="GO:0005886">
    <property type="term" value="C:plasma membrane"/>
    <property type="evidence" value="ECO:0007669"/>
    <property type="project" value="TreeGrafter"/>
</dbReference>
<dbReference type="SMART" id="SM00448">
    <property type="entry name" value="REC"/>
    <property type="match status" value="1"/>
</dbReference>
<dbReference type="GO" id="GO:0000981">
    <property type="term" value="F:DNA-binding transcription factor activity, RNA polymerase II-specific"/>
    <property type="evidence" value="ECO:0007669"/>
    <property type="project" value="InterPro"/>
</dbReference>
<feature type="compositionally biased region" description="Basic and acidic residues" evidence="12">
    <location>
        <begin position="1789"/>
        <end position="1799"/>
    </location>
</feature>
<dbReference type="InterPro" id="IPR003594">
    <property type="entry name" value="HATPase_dom"/>
</dbReference>
<feature type="domain" description="Histidine kinase" evidence="14">
    <location>
        <begin position="1339"/>
        <end position="1600"/>
    </location>
</feature>
<evidence type="ECO:0000256" key="1">
    <source>
        <dbReference type="ARBA" id="ARBA00000085"/>
    </source>
</evidence>
<keyword evidence="9" id="KW-0804">Transcription</keyword>
<dbReference type="PRINTS" id="PR00344">
    <property type="entry name" value="BCTRLSENSOR"/>
</dbReference>
<dbReference type="SUPFAM" id="SSF55781">
    <property type="entry name" value="GAF domain-like"/>
    <property type="match status" value="1"/>
</dbReference>
<dbReference type="RefSeq" id="XP_016600707.1">
    <property type="nucleotide sequence ID" value="XM_016744787.1"/>
</dbReference>
<keyword evidence="10" id="KW-0539">Nucleus</keyword>
<evidence type="ECO:0000259" key="13">
    <source>
        <dbReference type="PROSITE" id="PS50048"/>
    </source>
</evidence>
<dbReference type="InterPro" id="IPR036097">
    <property type="entry name" value="HisK_dim/P_sf"/>
</dbReference>
<dbReference type="HOGENOM" id="CLU_235004_0_0_1"/>
<dbReference type="SUPFAM" id="SSF47384">
    <property type="entry name" value="Homodimeric domain of signal transducing histidine kinase"/>
    <property type="match status" value="1"/>
</dbReference>
<dbReference type="GO" id="GO:0006351">
    <property type="term" value="P:DNA-templated transcription"/>
    <property type="evidence" value="ECO:0007669"/>
    <property type="project" value="InterPro"/>
</dbReference>
<dbReference type="CDD" id="cd12148">
    <property type="entry name" value="fungal_TF_MHR"/>
    <property type="match status" value="1"/>
</dbReference>
<protein>
    <recommendedName>
        <fullName evidence="2">histidine kinase</fullName>
        <ecNumber evidence="2">2.7.13.3</ecNumber>
    </recommendedName>
</protein>
<dbReference type="PROSITE" id="PS50109">
    <property type="entry name" value="HIS_KIN"/>
    <property type="match status" value="1"/>
</dbReference>
<dbReference type="SUPFAM" id="SSF57701">
    <property type="entry name" value="Zn2/Cys6 DNA-binding domain"/>
    <property type="match status" value="1"/>
</dbReference>
<dbReference type="Pfam" id="PF02518">
    <property type="entry name" value="HATPase_c"/>
    <property type="match status" value="1"/>
</dbReference>
<evidence type="ECO:0000259" key="14">
    <source>
        <dbReference type="PROSITE" id="PS50109"/>
    </source>
</evidence>
<dbReference type="CDD" id="cd00067">
    <property type="entry name" value="GAL4"/>
    <property type="match status" value="1"/>
</dbReference>
<dbReference type="SUPFAM" id="SSF55874">
    <property type="entry name" value="ATPase domain of HSP90 chaperone/DNA topoisomerase II/histidine kinase"/>
    <property type="match status" value="1"/>
</dbReference>
<organism evidence="16 17">
    <name type="scientific">Penicillium expansum</name>
    <name type="common">Blue mold rot fungus</name>
    <dbReference type="NCBI Taxonomy" id="27334"/>
    <lineage>
        <taxon>Eukaryota</taxon>
        <taxon>Fungi</taxon>
        <taxon>Dikarya</taxon>
        <taxon>Ascomycota</taxon>
        <taxon>Pezizomycotina</taxon>
        <taxon>Eurotiomycetes</taxon>
        <taxon>Eurotiomycetidae</taxon>
        <taxon>Eurotiales</taxon>
        <taxon>Aspergillaceae</taxon>
        <taxon>Penicillium</taxon>
    </lineage>
</organism>
<feature type="domain" description="Response regulatory" evidence="15">
    <location>
        <begin position="1823"/>
        <end position="1940"/>
    </location>
</feature>
<evidence type="ECO:0000256" key="9">
    <source>
        <dbReference type="ARBA" id="ARBA00023163"/>
    </source>
</evidence>
<comment type="caution">
    <text evidence="16">The sequence shown here is derived from an EMBL/GenBank/DDBJ whole genome shotgun (WGS) entry which is preliminary data.</text>
</comment>
<feature type="compositionally biased region" description="Polar residues" evidence="12">
    <location>
        <begin position="1806"/>
        <end position="1816"/>
    </location>
</feature>
<evidence type="ECO:0000256" key="3">
    <source>
        <dbReference type="ARBA" id="ARBA00022553"/>
    </source>
</evidence>
<evidence type="ECO:0000256" key="4">
    <source>
        <dbReference type="ARBA" id="ARBA00022679"/>
    </source>
</evidence>
<dbReference type="FunFam" id="3.30.450.40:FF:000083">
    <property type="entry name" value="Sensor histidine kinase/response regulator, putative (AFU_orthologue AFUA_4G00660)"/>
    <property type="match status" value="1"/>
</dbReference>
<dbReference type="PROSITE" id="PS50048">
    <property type="entry name" value="ZN2_CY6_FUNGAL_2"/>
    <property type="match status" value="1"/>
</dbReference>
<keyword evidence="4" id="KW-0808">Transferase</keyword>
<dbReference type="SMART" id="SM00388">
    <property type="entry name" value="HisKA"/>
    <property type="match status" value="1"/>
</dbReference>
<feature type="region of interest" description="Disordered" evidence="12">
    <location>
        <begin position="750"/>
        <end position="773"/>
    </location>
</feature>
<dbReference type="PANTHER" id="PTHR43047:SF72">
    <property type="entry name" value="OSMOSENSING HISTIDINE PROTEIN KINASE SLN1"/>
    <property type="match status" value="1"/>
</dbReference>
<keyword evidence="8" id="KW-0238">DNA-binding</keyword>
<dbReference type="SMART" id="SM00906">
    <property type="entry name" value="Fungal_trans"/>
    <property type="match status" value="1"/>
</dbReference>
<dbReference type="GO" id="GO:0008270">
    <property type="term" value="F:zinc ion binding"/>
    <property type="evidence" value="ECO:0007669"/>
    <property type="project" value="InterPro"/>
</dbReference>
<dbReference type="Pfam" id="PF00172">
    <property type="entry name" value="Zn_clus"/>
    <property type="match status" value="1"/>
</dbReference>
<dbReference type="CDD" id="cd00082">
    <property type="entry name" value="HisKA"/>
    <property type="match status" value="1"/>
</dbReference>
<dbReference type="STRING" id="27334.A0A0A2JVP5"/>
<accession>A0A0A2JVP5</accession>
<dbReference type="PROSITE" id="PS50110">
    <property type="entry name" value="RESPONSE_REGULATORY"/>
    <property type="match status" value="1"/>
</dbReference>
<dbReference type="InterPro" id="IPR011006">
    <property type="entry name" value="CheY-like_superfamily"/>
</dbReference>
<dbReference type="PANTHER" id="PTHR43047">
    <property type="entry name" value="TWO-COMPONENT HISTIDINE PROTEIN KINASE"/>
    <property type="match status" value="1"/>
</dbReference>
<evidence type="ECO:0000256" key="6">
    <source>
        <dbReference type="ARBA" id="ARBA00022777"/>
    </source>
</evidence>
<keyword evidence="7" id="KW-0805">Transcription regulation</keyword>
<keyword evidence="5" id="KW-0479">Metal-binding</keyword>
<comment type="catalytic activity">
    <reaction evidence="1">
        <text>ATP + protein L-histidine = ADP + protein N-phospho-L-histidine.</text>
        <dbReference type="EC" id="2.7.13.3"/>
    </reaction>
</comment>
<dbReference type="SMART" id="SM00066">
    <property type="entry name" value="GAL4"/>
    <property type="match status" value="1"/>
</dbReference>
<feature type="region of interest" description="Disordered" evidence="12">
    <location>
        <begin position="1763"/>
        <end position="1816"/>
    </location>
</feature>
<dbReference type="Pfam" id="PF00072">
    <property type="entry name" value="Response_reg"/>
    <property type="match status" value="1"/>
</dbReference>
<dbReference type="EC" id="2.7.13.3" evidence="2"/>
<dbReference type="PROSITE" id="PS00463">
    <property type="entry name" value="ZN2_CY6_FUNGAL_1"/>
    <property type="match status" value="1"/>
</dbReference>
<evidence type="ECO:0000259" key="15">
    <source>
        <dbReference type="PROSITE" id="PS50110"/>
    </source>
</evidence>
<dbReference type="GeneID" id="27680207"/>